<dbReference type="AlphaFoldDB" id="A0A0C2MQS0"/>
<dbReference type="Pfam" id="PF03184">
    <property type="entry name" value="DDE_1"/>
    <property type="match status" value="1"/>
</dbReference>
<dbReference type="InterPro" id="IPR006600">
    <property type="entry name" value="HTH_CenpB_DNA-bd_dom"/>
</dbReference>
<proteinExistence type="predicted"/>
<dbReference type="InterPro" id="IPR009057">
    <property type="entry name" value="Homeodomain-like_sf"/>
</dbReference>
<dbReference type="InterPro" id="IPR004875">
    <property type="entry name" value="DDE_SF_endonuclease_dom"/>
</dbReference>
<dbReference type="GO" id="GO:0005634">
    <property type="term" value="C:nucleus"/>
    <property type="evidence" value="ECO:0007669"/>
    <property type="project" value="TreeGrafter"/>
</dbReference>
<evidence type="ECO:0000256" key="1">
    <source>
        <dbReference type="ARBA" id="ARBA00023125"/>
    </source>
</evidence>
<dbReference type="Pfam" id="PF03221">
    <property type="entry name" value="HTH_Tnp_Tc5"/>
    <property type="match status" value="1"/>
</dbReference>
<dbReference type="PANTHER" id="PTHR19303:SF73">
    <property type="entry name" value="PROTEIN PDC2"/>
    <property type="match status" value="1"/>
</dbReference>
<dbReference type="PANTHER" id="PTHR19303">
    <property type="entry name" value="TRANSPOSON"/>
    <property type="match status" value="1"/>
</dbReference>
<gene>
    <name evidence="3" type="ORF">RF11_08812</name>
</gene>
<comment type="caution">
    <text evidence="3">The sequence shown here is derived from an EMBL/GenBank/DDBJ whole genome shotgun (WGS) entry which is preliminary data.</text>
</comment>
<dbReference type="EMBL" id="JWZT01004477">
    <property type="protein sequence ID" value="KII64002.1"/>
    <property type="molecule type" value="Genomic_DNA"/>
</dbReference>
<dbReference type="InterPro" id="IPR050863">
    <property type="entry name" value="CenT-Element_Derived"/>
</dbReference>
<dbReference type="PROSITE" id="PS51253">
    <property type="entry name" value="HTH_CENPB"/>
    <property type="match status" value="1"/>
</dbReference>
<keyword evidence="1" id="KW-0238">DNA-binding</keyword>
<evidence type="ECO:0000313" key="3">
    <source>
        <dbReference type="EMBL" id="KII64002.1"/>
    </source>
</evidence>
<accession>A0A0C2MQS0</accession>
<reference evidence="3 4" key="1">
    <citation type="journal article" date="2014" name="Genome Biol. Evol.">
        <title>The genome of the myxosporean Thelohanellus kitauei shows adaptations to nutrient acquisition within its fish host.</title>
        <authorList>
            <person name="Yang Y."/>
            <person name="Xiong J."/>
            <person name="Zhou Z."/>
            <person name="Huo F."/>
            <person name="Miao W."/>
            <person name="Ran C."/>
            <person name="Liu Y."/>
            <person name="Zhang J."/>
            <person name="Feng J."/>
            <person name="Wang M."/>
            <person name="Wang M."/>
            <person name="Wang L."/>
            <person name="Yao B."/>
        </authorList>
    </citation>
    <scope>NUCLEOTIDE SEQUENCE [LARGE SCALE GENOMIC DNA]</scope>
    <source>
        <strain evidence="3">Wuqing</strain>
    </source>
</reference>
<name>A0A0C2MQS0_THEKT</name>
<evidence type="ECO:0000259" key="2">
    <source>
        <dbReference type="PROSITE" id="PS51253"/>
    </source>
</evidence>
<protein>
    <recommendedName>
        <fullName evidence="2">HTH CENPB-type domain-containing protein</fullName>
    </recommendedName>
</protein>
<dbReference type="OrthoDB" id="5977792at2759"/>
<feature type="domain" description="HTH CENPB-type" evidence="2">
    <location>
        <begin position="53"/>
        <end position="124"/>
    </location>
</feature>
<dbReference type="SUPFAM" id="SSF46689">
    <property type="entry name" value="Homeodomain-like"/>
    <property type="match status" value="1"/>
</dbReference>
<dbReference type="Gene3D" id="1.10.10.60">
    <property type="entry name" value="Homeodomain-like"/>
    <property type="match status" value="1"/>
</dbReference>
<evidence type="ECO:0000313" key="4">
    <source>
        <dbReference type="Proteomes" id="UP000031668"/>
    </source>
</evidence>
<organism evidence="3 4">
    <name type="scientific">Thelohanellus kitauei</name>
    <name type="common">Myxosporean</name>
    <dbReference type="NCBI Taxonomy" id="669202"/>
    <lineage>
        <taxon>Eukaryota</taxon>
        <taxon>Metazoa</taxon>
        <taxon>Cnidaria</taxon>
        <taxon>Myxozoa</taxon>
        <taxon>Myxosporea</taxon>
        <taxon>Bivalvulida</taxon>
        <taxon>Platysporina</taxon>
        <taxon>Myxobolidae</taxon>
        <taxon>Thelohanellus</taxon>
    </lineage>
</organism>
<dbReference type="GO" id="GO:0003677">
    <property type="term" value="F:DNA binding"/>
    <property type="evidence" value="ECO:0007669"/>
    <property type="project" value="UniProtKB-KW"/>
</dbReference>
<keyword evidence="4" id="KW-1185">Reference proteome</keyword>
<sequence length="285" mass="33113">MCVTKAHPKIQQMKAFLKSPTLPFFQPKSLVLAVKVNCVRNWYYKKEEGQAGKFKRKHEGNDPDVEEALDQWFSIVSGKGVNIHGQILKTMSEELDKKLGRNDFKATDGWLSRWKARNNINFKKAHDEQGITNNENGSLCYKHIALSGYEKAIDRITVLCFTNMGPRMEGLPWEYHANKNAWMTLEIFRNMLTRWDRNLKLKQRKNFLFVDYCAGHPHLDNLQNIQLKFLPPNTTSLNMQQEKERTINTNMVIVKFSEAAKRHVLVLGRQYTGTTEVTTKINYTC</sequence>
<dbReference type="Proteomes" id="UP000031668">
    <property type="component" value="Unassembled WGS sequence"/>
</dbReference>
<dbReference type="SMART" id="SM00674">
    <property type="entry name" value="CENPB"/>
    <property type="match status" value="1"/>
</dbReference>